<dbReference type="KEGG" id="ovi:T265_08248"/>
<dbReference type="EMBL" id="KL596827">
    <property type="protein sequence ID" value="KER24004.1"/>
    <property type="molecule type" value="Genomic_DNA"/>
</dbReference>
<keyword evidence="2" id="KW-1185">Reference proteome</keyword>
<name>A0A075A906_OPIVI</name>
<dbReference type="RefSeq" id="XP_009172259.1">
    <property type="nucleotide sequence ID" value="XM_009173995.1"/>
</dbReference>
<dbReference type="PANTHER" id="PTHR47027:SF20">
    <property type="entry name" value="REVERSE TRANSCRIPTASE-LIKE PROTEIN WITH RNA-DIRECTED DNA POLYMERASE DOMAIN"/>
    <property type="match status" value="1"/>
</dbReference>
<organism evidence="1 2">
    <name type="scientific">Opisthorchis viverrini</name>
    <name type="common">Southeast Asian liver fluke</name>
    <dbReference type="NCBI Taxonomy" id="6198"/>
    <lineage>
        <taxon>Eukaryota</taxon>
        <taxon>Metazoa</taxon>
        <taxon>Spiralia</taxon>
        <taxon>Lophotrochozoa</taxon>
        <taxon>Platyhelminthes</taxon>
        <taxon>Trematoda</taxon>
        <taxon>Digenea</taxon>
        <taxon>Opisthorchiida</taxon>
        <taxon>Opisthorchiata</taxon>
        <taxon>Opisthorchiidae</taxon>
        <taxon>Opisthorchis</taxon>
    </lineage>
</organism>
<proteinExistence type="predicted"/>
<dbReference type="Proteomes" id="UP000054324">
    <property type="component" value="Unassembled WGS sequence"/>
</dbReference>
<dbReference type="AlphaFoldDB" id="A0A075A906"/>
<reference evidence="1 2" key="1">
    <citation type="submission" date="2013-11" db="EMBL/GenBank/DDBJ databases">
        <title>Opisthorchis viverrini - life in the bile duct.</title>
        <authorList>
            <person name="Young N.D."/>
            <person name="Nagarajan N."/>
            <person name="Lin S.J."/>
            <person name="Korhonen P.K."/>
            <person name="Jex A.R."/>
            <person name="Hall R.S."/>
            <person name="Safavi-Hemami H."/>
            <person name="Kaewkong W."/>
            <person name="Bertrand D."/>
            <person name="Gao S."/>
            <person name="Seet Q."/>
            <person name="Wongkham S."/>
            <person name="Teh B.T."/>
            <person name="Wongkham C."/>
            <person name="Intapan P.M."/>
            <person name="Maleewong W."/>
            <person name="Yang X."/>
            <person name="Hu M."/>
            <person name="Wang Z."/>
            <person name="Hofmann A."/>
            <person name="Sternberg P.W."/>
            <person name="Tan P."/>
            <person name="Wang J."/>
            <person name="Gasser R.B."/>
        </authorList>
    </citation>
    <scope>NUCLEOTIDE SEQUENCE [LARGE SCALE GENOMIC DNA]</scope>
</reference>
<accession>A0A075A906</accession>
<sequence>MFHLNPNWTVFEKYTHLQINLVFTVLYIFIKETTHKVAENSSTAHHRFRPTWGSSGRRSPRVSVNLMFYWNPNWTIFEKYTHLQISLVFTGDSVESLFCDVLQLNVLLNAGCRKVFSNPVTECTAPGRLMFQSLRYSRCMYMRNALLMRLLKIHGQTTTGFALVVAHQVTECAAPGRLMFQSLRYSRCMYMRNALLMRTGSCRCDGNSCSHIRRHAEKKSTEEKHSNMVRISGSKANTVPGNPFLAEHKEKNTQLFLDELTKVIPSFGMHFAPTKCKGKVLEVVERFTHLGSCISSDCRVTVEVSASICKAWVKFANLRHLWCQSGLSLNLKGPLYGCETWPIRAAELRRLLVFDNRCLRTIARVGWCRRIHNEAVRKRIFGCVTGTPIEAQLSSTRNCVGWDMCYRVLFSMPNSEWRKQRGGQPLTWQGSMKEIAECLGAVGATRLPGWGPRDPHCA</sequence>
<gene>
    <name evidence="1" type="ORF">T265_08248</name>
</gene>
<protein>
    <submittedName>
        <fullName evidence="1">Uncharacterized protein</fullName>
    </submittedName>
</protein>
<dbReference type="GeneID" id="20322427"/>
<dbReference type="OrthoDB" id="10059790at2759"/>
<evidence type="ECO:0000313" key="2">
    <source>
        <dbReference type="Proteomes" id="UP000054324"/>
    </source>
</evidence>
<dbReference type="PANTHER" id="PTHR47027">
    <property type="entry name" value="REVERSE TRANSCRIPTASE DOMAIN-CONTAINING PROTEIN"/>
    <property type="match status" value="1"/>
</dbReference>
<evidence type="ECO:0000313" key="1">
    <source>
        <dbReference type="EMBL" id="KER24004.1"/>
    </source>
</evidence>
<dbReference type="CTD" id="20322427"/>